<reference evidence="14" key="1">
    <citation type="submission" date="2023-11" db="UniProtKB">
        <authorList>
            <consortium name="WormBaseParasite"/>
        </authorList>
    </citation>
    <scope>IDENTIFICATION</scope>
</reference>
<comment type="function">
    <text evidence="10">Involved in inositol deacylation of GPI-anchored proteins which plays important roles in the quality control and ER-associated degradation of GPI-anchored proteins.</text>
</comment>
<dbReference type="Pfam" id="PF07819">
    <property type="entry name" value="PGAP1"/>
    <property type="match status" value="1"/>
</dbReference>
<keyword evidence="4 10" id="KW-0812">Transmembrane</keyword>
<evidence type="ECO:0000256" key="10">
    <source>
        <dbReference type="RuleBase" id="RU365011"/>
    </source>
</evidence>
<dbReference type="GO" id="GO:0005789">
    <property type="term" value="C:endoplasmic reticulum membrane"/>
    <property type="evidence" value="ECO:0007669"/>
    <property type="project" value="UniProtKB-SubCell"/>
</dbReference>
<dbReference type="InterPro" id="IPR012908">
    <property type="entry name" value="PGAP1-ab_dom-like"/>
</dbReference>
<comment type="similarity">
    <text evidence="2 10">Belongs to the GPI inositol-deacylase family.</text>
</comment>
<feature type="transmembrane region" description="Helical" evidence="10">
    <location>
        <begin position="827"/>
        <end position="857"/>
    </location>
</feature>
<evidence type="ECO:0000256" key="9">
    <source>
        <dbReference type="ARBA" id="ARBA00023136"/>
    </source>
</evidence>
<evidence type="ECO:0000256" key="3">
    <source>
        <dbReference type="ARBA" id="ARBA00022448"/>
    </source>
</evidence>
<keyword evidence="8 10" id="KW-1133">Transmembrane helix</keyword>
<evidence type="ECO:0000256" key="11">
    <source>
        <dbReference type="SAM" id="SignalP"/>
    </source>
</evidence>
<evidence type="ECO:0000313" key="13">
    <source>
        <dbReference type="Proteomes" id="UP000050790"/>
    </source>
</evidence>
<keyword evidence="9 10" id="KW-0472">Membrane</keyword>
<dbReference type="GO" id="GO:0006888">
    <property type="term" value="P:endoplasmic reticulum to Golgi vesicle-mediated transport"/>
    <property type="evidence" value="ECO:0007669"/>
    <property type="project" value="TreeGrafter"/>
</dbReference>
<keyword evidence="5 10" id="KW-0378">Hydrolase</keyword>
<feature type="domain" description="GPI inositol-deacylase PGAP1-like alpha/beta" evidence="12">
    <location>
        <begin position="104"/>
        <end position="319"/>
    </location>
</feature>
<feature type="signal peptide" evidence="11">
    <location>
        <begin position="1"/>
        <end position="21"/>
    </location>
</feature>
<evidence type="ECO:0000313" key="14">
    <source>
        <dbReference type="WBParaSite" id="SMRG1_87030.1"/>
    </source>
</evidence>
<dbReference type="EC" id="3.1.-.-" evidence="10"/>
<evidence type="ECO:0000256" key="5">
    <source>
        <dbReference type="ARBA" id="ARBA00022801"/>
    </source>
</evidence>
<dbReference type="GO" id="GO:0050185">
    <property type="term" value="F:phosphatidylinositol deacylase activity"/>
    <property type="evidence" value="ECO:0007669"/>
    <property type="project" value="TreeGrafter"/>
</dbReference>
<proteinExistence type="inferred from homology"/>
<evidence type="ECO:0000256" key="1">
    <source>
        <dbReference type="ARBA" id="ARBA00004477"/>
    </source>
</evidence>
<evidence type="ECO:0000256" key="2">
    <source>
        <dbReference type="ARBA" id="ARBA00006931"/>
    </source>
</evidence>
<keyword evidence="3 10" id="KW-0813">Transport</keyword>
<name>A0AA85AIY5_9TREM</name>
<dbReference type="Proteomes" id="UP000050790">
    <property type="component" value="Unassembled WGS sequence"/>
</dbReference>
<protein>
    <recommendedName>
        <fullName evidence="10">GPI inositol-deacylase</fullName>
        <ecNumber evidence="10">3.1.-.-</ecNumber>
    </recommendedName>
</protein>
<keyword evidence="6 10" id="KW-0256">Endoplasmic reticulum</keyword>
<dbReference type="WBParaSite" id="SMRG1_87030.1">
    <property type="protein sequence ID" value="SMRG1_87030.1"/>
    <property type="gene ID" value="SMRG1_87030"/>
</dbReference>
<dbReference type="Gene3D" id="3.40.50.1820">
    <property type="entry name" value="alpha/beta hydrolase"/>
    <property type="match status" value="1"/>
</dbReference>
<comment type="subcellular location">
    <subcellularLocation>
        <location evidence="1">Endoplasmic reticulum membrane</location>
        <topology evidence="1">Multi-pass membrane protein</topology>
    </subcellularLocation>
</comment>
<evidence type="ECO:0000256" key="4">
    <source>
        <dbReference type="ARBA" id="ARBA00022692"/>
    </source>
</evidence>
<feature type="transmembrane region" description="Helical" evidence="10">
    <location>
        <begin position="953"/>
        <end position="974"/>
    </location>
</feature>
<evidence type="ECO:0000256" key="8">
    <source>
        <dbReference type="ARBA" id="ARBA00022989"/>
    </source>
</evidence>
<dbReference type="Pfam" id="PF24660">
    <property type="entry name" value="PGAP1_3rd"/>
    <property type="match status" value="1"/>
</dbReference>
<organism evidence="13 14">
    <name type="scientific">Schistosoma margrebowiei</name>
    <dbReference type="NCBI Taxonomy" id="48269"/>
    <lineage>
        <taxon>Eukaryota</taxon>
        <taxon>Metazoa</taxon>
        <taxon>Spiralia</taxon>
        <taxon>Lophotrochozoa</taxon>
        <taxon>Platyhelminthes</taxon>
        <taxon>Trematoda</taxon>
        <taxon>Digenea</taxon>
        <taxon>Strigeidida</taxon>
        <taxon>Schistosomatoidea</taxon>
        <taxon>Schistosomatidae</taxon>
        <taxon>Schistosoma</taxon>
    </lineage>
</organism>
<dbReference type="InterPro" id="IPR029058">
    <property type="entry name" value="AB_hydrolase_fold"/>
</dbReference>
<feature type="chain" id="PRO_5041659209" description="GPI inositol-deacylase" evidence="11">
    <location>
        <begin position="22"/>
        <end position="1089"/>
    </location>
</feature>
<feature type="transmembrane region" description="Helical" evidence="10">
    <location>
        <begin position="914"/>
        <end position="933"/>
    </location>
</feature>
<keyword evidence="11" id="KW-0732">Signal</keyword>
<evidence type="ECO:0000256" key="7">
    <source>
        <dbReference type="ARBA" id="ARBA00022927"/>
    </source>
</evidence>
<dbReference type="GO" id="GO:0006505">
    <property type="term" value="P:GPI anchor metabolic process"/>
    <property type="evidence" value="ECO:0007669"/>
    <property type="project" value="TreeGrafter"/>
</dbReference>
<dbReference type="GO" id="GO:0015031">
    <property type="term" value="P:protein transport"/>
    <property type="evidence" value="ECO:0007669"/>
    <property type="project" value="UniProtKB-KW"/>
</dbReference>
<dbReference type="InterPro" id="IPR039529">
    <property type="entry name" value="PGAP1/BST1"/>
</dbReference>
<dbReference type="AlphaFoldDB" id="A0AA85AIY5"/>
<dbReference type="PANTHER" id="PTHR15495:SF7">
    <property type="entry name" value="GPI INOSITOL-DEACYLASE"/>
    <property type="match status" value="1"/>
</dbReference>
<feature type="transmembrane region" description="Helical" evidence="10">
    <location>
        <begin position="1032"/>
        <end position="1052"/>
    </location>
</feature>
<keyword evidence="7 10" id="KW-0653">Protein transport</keyword>
<sequence length="1089" mass="125736">MSWQAFLIFGAILYEIDTIQSAIIANPTYLTKNGIPCDWEDIIFFNKFVPGVITAVEWCSLEVNVDCQRKCYVGYALYQYWEGYRFRYFTKFYNAYFRSGLYNSPVLFITGSQGSFKTVRSLATTVYNFAQYSSSLDYYSVDFNEEPSALSGEIIERQTDFVDKAIDTILGTYANRPNPPEHIVLIGHSVGSVVIFNLLSSRWSITQTKVKLVLSLAGPIYQPVILPDRSMAQIYQRIHNYLDEISNIPDYPLVIISITGGSRDRIVPDLLGNIDQAYPVLNSLSLSTSAIQNVWASCDHRCILWCLQLMLVLNKGLLEHNSLSSDAISRLNIFRNLLITRPLLSYTIHHDHDNYQESNFKLSQTISSDMFWIDKTNQLNSIMNFYVPYNGLLVKFGPFFFNPEQHILILVTNAPEDWLHLCIEINHTSNKHCDYFVPIPSSFVTWLPDPLTGRSIAAGLITLPMLQKLNVFHSLSLPLTNQDSIDEFKLYLVISSGINPFWDNMTILFDTFDNATERIHSNLPYYPSISSYFGENSIITFNPNITGIFHRFYLPNKNYYLSSSTIGPDLLIKRTNCSADKRFMGMVTLNTIWCNYFQYVTIENDKTEISFQLPISSISFSNYLKESPSFIDFYLDPNCVYEVSVYYSIISWFSQLIRLHCTHFGGLLCGHLVLSLVILTFRLISFNENHFLPISHHNFLSIIREIYYHQAVVLLHFLSFQLISLPYSEWIELQQIGQLGLRFIHTIKLLSFIDFSNNLILILNHLPLLIISIPYGFIIPLLNVIIDKGFLFLLSLSPSSSSSSQVIHRNNYPIMKHNDNFISSSTWIMNISTLFILSIAWLLTESLAVLLLSLLLLMNNILFDQQNYIKNIQKSLCNHNNNRLIQLINNNNNNNQYQMIKYQLKLYYLIKCRLFILLLIINLLMLNDWILFIERIQLLDYNISSLFLHYSSILQFNHIISSTFILLFTSIWLLQFSIIHIIQSSSSSTCCSSSSSSSSSSQSTSLSSFLLLFYSCHSNNHFNINTNNYFSLYKFLIFCCQLIIICLLFNLFNLTISFYKIVQFTIFSLECISLMLWFSCKSYTMKIKN</sequence>
<accession>A0AA85AIY5</accession>
<feature type="transmembrane region" description="Helical" evidence="10">
    <location>
        <begin position="759"/>
        <end position="782"/>
    </location>
</feature>
<feature type="transmembrane region" description="Helical" evidence="10">
    <location>
        <begin position="1058"/>
        <end position="1078"/>
    </location>
</feature>
<dbReference type="SUPFAM" id="SSF53474">
    <property type="entry name" value="alpha/beta-Hydrolases"/>
    <property type="match status" value="1"/>
</dbReference>
<feature type="transmembrane region" description="Helical" evidence="10">
    <location>
        <begin position="706"/>
        <end position="723"/>
    </location>
</feature>
<evidence type="ECO:0000256" key="6">
    <source>
        <dbReference type="ARBA" id="ARBA00022824"/>
    </source>
</evidence>
<dbReference type="PANTHER" id="PTHR15495">
    <property type="entry name" value="NEGATIVE REGULATOR OF VESICLE FORMATION-RELATED"/>
    <property type="match status" value="1"/>
</dbReference>
<evidence type="ECO:0000259" key="12">
    <source>
        <dbReference type="Pfam" id="PF07819"/>
    </source>
</evidence>
<feature type="transmembrane region" description="Helical" evidence="10">
    <location>
        <begin position="664"/>
        <end position="685"/>
    </location>
</feature>